<comment type="caution">
    <text evidence="2">The sequence shown here is derived from an EMBL/GenBank/DDBJ whole genome shotgun (WGS) entry which is preliminary data.</text>
</comment>
<gene>
    <name evidence="2" type="ORF">RWE15_04660</name>
</gene>
<keyword evidence="1" id="KW-1133">Transmembrane helix</keyword>
<accession>A0ABU5C4U6</accession>
<feature type="transmembrane region" description="Helical" evidence="1">
    <location>
        <begin position="31"/>
        <end position="50"/>
    </location>
</feature>
<proteinExistence type="predicted"/>
<keyword evidence="1" id="KW-0472">Membrane</keyword>
<dbReference type="Proteomes" id="UP001281447">
    <property type="component" value="Unassembled WGS sequence"/>
</dbReference>
<keyword evidence="1" id="KW-0812">Transmembrane</keyword>
<evidence type="ECO:0000313" key="2">
    <source>
        <dbReference type="EMBL" id="MDY0393881.1"/>
    </source>
</evidence>
<evidence type="ECO:0000256" key="1">
    <source>
        <dbReference type="SAM" id="Phobius"/>
    </source>
</evidence>
<keyword evidence="3" id="KW-1185">Reference proteome</keyword>
<name>A0ABU5C4U6_9BACI</name>
<dbReference type="InterPro" id="IPR054198">
    <property type="entry name" value="DUF6903"/>
</dbReference>
<protein>
    <submittedName>
        <fullName evidence="2">Uncharacterized protein</fullName>
    </submittedName>
</protein>
<sequence length="55" mass="6641">MSENISRIIKIIFFLICLFLVVYFQRTVGRFDLFMQLVGLAGMLFLLWNYNRKFT</sequence>
<organism evidence="2 3">
    <name type="scientific">Tigheibacillus halophilus</name>
    <dbReference type="NCBI Taxonomy" id="361280"/>
    <lineage>
        <taxon>Bacteria</taxon>
        <taxon>Bacillati</taxon>
        <taxon>Bacillota</taxon>
        <taxon>Bacilli</taxon>
        <taxon>Bacillales</taxon>
        <taxon>Bacillaceae</taxon>
        <taxon>Tigheibacillus</taxon>
    </lineage>
</organism>
<dbReference type="Pfam" id="PF21844">
    <property type="entry name" value="DUF6903"/>
    <property type="match status" value="1"/>
</dbReference>
<reference evidence="2 3" key="1">
    <citation type="submission" date="2023-10" db="EMBL/GenBank/DDBJ databases">
        <title>Virgibacillus halophilus 5B73C genome.</title>
        <authorList>
            <person name="Miliotis G."/>
            <person name="Sengupta P."/>
            <person name="Hameed A."/>
            <person name="Chuvochina M."/>
            <person name="Mcdonagh F."/>
            <person name="Simpson A.C."/>
            <person name="Singh N.K."/>
            <person name="Rekha P.D."/>
            <person name="Raman K."/>
            <person name="Hugenholtz P."/>
            <person name="Venkateswaran K."/>
        </authorList>
    </citation>
    <scope>NUCLEOTIDE SEQUENCE [LARGE SCALE GENOMIC DNA]</scope>
    <source>
        <strain evidence="2 3">5B73C</strain>
    </source>
</reference>
<evidence type="ECO:0000313" key="3">
    <source>
        <dbReference type="Proteomes" id="UP001281447"/>
    </source>
</evidence>
<dbReference type="EMBL" id="JAWDIP010000003">
    <property type="protein sequence ID" value="MDY0393881.1"/>
    <property type="molecule type" value="Genomic_DNA"/>
</dbReference>
<dbReference type="RefSeq" id="WP_390357377.1">
    <property type="nucleotide sequence ID" value="NZ_JBHUIZ010000015.1"/>
</dbReference>
<feature type="transmembrane region" description="Helical" evidence="1">
    <location>
        <begin position="7"/>
        <end position="25"/>
    </location>
</feature>